<keyword evidence="7" id="KW-1185">Reference proteome</keyword>
<dbReference type="EMBL" id="RDBE01000006">
    <property type="protein sequence ID" value="RLV49657.1"/>
    <property type="molecule type" value="Genomic_DNA"/>
</dbReference>
<dbReference type="PANTHER" id="PTHR42953:SF1">
    <property type="entry name" value="METAL-BINDING PROTEIN HI_0362-RELATED"/>
    <property type="match status" value="1"/>
</dbReference>
<keyword evidence="2" id="KW-0813">Transport</keyword>
<dbReference type="InterPro" id="IPR006127">
    <property type="entry name" value="ZnuA-like"/>
</dbReference>
<evidence type="ECO:0000256" key="4">
    <source>
        <dbReference type="ARBA" id="ARBA00022729"/>
    </source>
</evidence>
<dbReference type="GO" id="GO:0046872">
    <property type="term" value="F:metal ion binding"/>
    <property type="evidence" value="ECO:0007669"/>
    <property type="project" value="UniProtKB-KW"/>
</dbReference>
<keyword evidence="3" id="KW-0479">Metal-binding</keyword>
<proteinExistence type="predicted"/>
<organism evidence="6 7">
    <name type="scientific">Nocardioides mangrovicus</name>
    <dbReference type="NCBI Taxonomy" id="2478913"/>
    <lineage>
        <taxon>Bacteria</taxon>
        <taxon>Bacillati</taxon>
        <taxon>Actinomycetota</taxon>
        <taxon>Actinomycetes</taxon>
        <taxon>Propionibacteriales</taxon>
        <taxon>Nocardioidaceae</taxon>
        <taxon>Nocardioides</taxon>
    </lineage>
</organism>
<reference evidence="6 7" key="1">
    <citation type="submission" date="2018-10" db="EMBL/GenBank/DDBJ databases">
        <title>Marmoricola sp. 4Q3S-7 whole genome shotgun sequence.</title>
        <authorList>
            <person name="Li F."/>
        </authorList>
    </citation>
    <scope>NUCLEOTIDE SEQUENCE [LARGE SCALE GENOMIC DNA]</scope>
    <source>
        <strain evidence="6 7">4Q3S-7</strain>
    </source>
</reference>
<evidence type="ECO:0000256" key="5">
    <source>
        <dbReference type="SAM" id="SignalP"/>
    </source>
</evidence>
<evidence type="ECO:0000256" key="2">
    <source>
        <dbReference type="ARBA" id="ARBA00022448"/>
    </source>
</evidence>
<comment type="subcellular location">
    <subcellularLocation>
        <location evidence="1">Cell envelope</location>
    </subcellularLocation>
</comment>
<evidence type="ECO:0000313" key="6">
    <source>
        <dbReference type="EMBL" id="RLV49657.1"/>
    </source>
</evidence>
<dbReference type="PROSITE" id="PS51257">
    <property type="entry name" value="PROKAR_LIPOPROTEIN"/>
    <property type="match status" value="1"/>
</dbReference>
<feature type="chain" id="PRO_5018208426" evidence="5">
    <location>
        <begin position="40"/>
        <end position="311"/>
    </location>
</feature>
<dbReference type="OrthoDB" id="9810636at2"/>
<dbReference type="Gene3D" id="3.40.50.1980">
    <property type="entry name" value="Nitrogenase molybdenum iron protein domain"/>
    <property type="match status" value="2"/>
</dbReference>
<evidence type="ECO:0000256" key="1">
    <source>
        <dbReference type="ARBA" id="ARBA00004196"/>
    </source>
</evidence>
<dbReference type="Proteomes" id="UP000281708">
    <property type="component" value="Unassembled WGS sequence"/>
</dbReference>
<protein>
    <submittedName>
        <fullName evidence="6">ABC transporter substrate-binding protein</fullName>
    </submittedName>
</protein>
<dbReference type="InterPro" id="IPR050492">
    <property type="entry name" value="Bact_metal-bind_prot9"/>
</dbReference>
<dbReference type="AlphaFoldDB" id="A0A3L8P3R0"/>
<feature type="signal peptide" evidence="5">
    <location>
        <begin position="1"/>
        <end position="39"/>
    </location>
</feature>
<dbReference type="GO" id="GO:0030313">
    <property type="term" value="C:cell envelope"/>
    <property type="evidence" value="ECO:0007669"/>
    <property type="project" value="UniProtKB-SubCell"/>
</dbReference>
<gene>
    <name evidence="6" type="ORF">D9V37_06980</name>
</gene>
<name>A0A3L8P3R0_9ACTN</name>
<comment type="caution">
    <text evidence="6">The sequence shown here is derived from an EMBL/GenBank/DDBJ whole genome shotgun (WGS) entry which is preliminary data.</text>
</comment>
<dbReference type="GO" id="GO:0030001">
    <property type="term" value="P:metal ion transport"/>
    <property type="evidence" value="ECO:0007669"/>
    <property type="project" value="InterPro"/>
</dbReference>
<dbReference type="RefSeq" id="WP_121805422.1">
    <property type="nucleotide sequence ID" value="NZ_RDBE01000006.1"/>
</dbReference>
<dbReference type="PANTHER" id="PTHR42953">
    <property type="entry name" value="HIGH-AFFINITY ZINC UPTAKE SYSTEM PROTEIN ZNUA-RELATED"/>
    <property type="match status" value="1"/>
</dbReference>
<sequence length="311" mass="32722">MRIIPSKRPALRRPALALTTILVLALAAGCGSSSSSSDAKVDVVASTDVWGSVVEHVAGDLAGSEVQITSIITDPSADPHSYEASARTQLAVSKADLVVENGGGYDDFVHRMLKAHQKSGVTVLDAVDISGKKASGGAELNEHVWYDFPTVAKVADRVASALSKADPDHRATYEKNAATFRGQLEQLEQTEATVKAAHAGVGVAITEPVPLYLLSACGLVNQTPADFSEAVEEGTDVSPQVLQQTLALFSGHRVQLLAYNEQTSGAETESVLKAARQAGVAVVPVTETLPAHEDYLEWMRGNLAAVQKALS</sequence>
<evidence type="ECO:0000313" key="7">
    <source>
        <dbReference type="Proteomes" id="UP000281708"/>
    </source>
</evidence>
<dbReference type="SUPFAM" id="SSF53807">
    <property type="entry name" value="Helical backbone' metal receptor"/>
    <property type="match status" value="1"/>
</dbReference>
<dbReference type="Pfam" id="PF01297">
    <property type="entry name" value="ZnuA"/>
    <property type="match status" value="1"/>
</dbReference>
<accession>A0A3L8P3R0</accession>
<evidence type="ECO:0000256" key="3">
    <source>
        <dbReference type="ARBA" id="ARBA00022723"/>
    </source>
</evidence>
<keyword evidence="4 5" id="KW-0732">Signal</keyword>